<evidence type="ECO:0000313" key="1">
    <source>
        <dbReference type="EMBL" id="SVA24845.1"/>
    </source>
</evidence>
<gene>
    <name evidence="1" type="ORF">METZ01_LOCUS77699</name>
</gene>
<dbReference type="EMBL" id="UINC01005997">
    <property type="protein sequence ID" value="SVA24845.1"/>
    <property type="molecule type" value="Genomic_DNA"/>
</dbReference>
<accession>A0A381U9D8</accession>
<sequence length="312" mass="34608">DAKYADPEVAFTALIRNGSTALNPESLKLTLDGKAVKSEITAGDDGINTVTFVGEGLFEPGSSHKFNLEFSDDGDPVTAEAVKVEFDVANYRQIEMPEPLYFENFDGVEEFELPEDWEVVNLSQELNIELDPDDFTSAYYEGWANISVNRWSNSAYWAEKSTRPAPPLFVNGTRQALDGNALVADSASRDGQFITFLYTADYDLSKHNDVHLAFYSHYAQNQDSFGSVEYSLDQGETWLPVVYMLDRADIVKDADGKVDVIATMENPHTDIAVGYDPDTFEEVGGFFGAYIGAEITEELAPYISGRIDDNQT</sequence>
<dbReference type="AlphaFoldDB" id="A0A381U9D8"/>
<organism evidence="1">
    <name type="scientific">marine metagenome</name>
    <dbReference type="NCBI Taxonomy" id="408172"/>
    <lineage>
        <taxon>unclassified sequences</taxon>
        <taxon>metagenomes</taxon>
        <taxon>ecological metagenomes</taxon>
    </lineage>
</organism>
<protein>
    <submittedName>
        <fullName evidence="1">Uncharacterized protein</fullName>
    </submittedName>
</protein>
<feature type="non-terminal residue" evidence="1">
    <location>
        <position position="1"/>
    </location>
</feature>
<name>A0A381U9D8_9ZZZZ</name>
<proteinExistence type="predicted"/>
<reference evidence="1" key="1">
    <citation type="submission" date="2018-05" db="EMBL/GenBank/DDBJ databases">
        <authorList>
            <person name="Lanie J.A."/>
            <person name="Ng W.-L."/>
            <person name="Kazmierczak K.M."/>
            <person name="Andrzejewski T.M."/>
            <person name="Davidsen T.M."/>
            <person name="Wayne K.J."/>
            <person name="Tettelin H."/>
            <person name="Glass J.I."/>
            <person name="Rusch D."/>
            <person name="Podicherti R."/>
            <person name="Tsui H.-C.T."/>
            <person name="Winkler M.E."/>
        </authorList>
    </citation>
    <scope>NUCLEOTIDE SEQUENCE</scope>
</reference>
<feature type="non-terminal residue" evidence="1">
    <location>
        <position position="312"/>
    </location>
</feature>